<keyword evidence="6" id="KW-0460">Magnesium</keyword>
<dbReference type="PANTHER" id="PTHR43322:SF5">
    <property type="entry name" value="1-DEOXY-D-XYLULOSE-5-PHOSPHATE SYNTHASE, CHLOROPLASTIC"/>
    <property type="match status" value="1"/>
</dbReference>
<dbReference type="PANTHER" id="PTHR43322">
    <property type="entry name" value="1-D-DEOXYXYLULOSE 5-PHOSPHATE SYNTHASE-RELATED"/>
    <property type="match status" value="1"/>
</dbReference>
<sequence>MRNLDRHELDQLSDDIRKHIIDVVEEKGGHFSSPLGVVDLTVALHKVFDTPKDLLIWDVGHQCYPHKIVTGRRDSFHTLRQDDGISGFCKIEESEYDVFGAGHASTSISAALGMARARDLKGEKHCVVAIIGDGAMTGGLAYEGLNNAGVLPSQLLIVVNDNKMSISHTVGALSHYLTKVVTNPLYNRVRDKIWDLTGILPGISKKVIRRIAHSVQESLKHFLVPGMIFEELGLRYFGPIDGHNMDEMIETFKNLKSASFPAVVHVLTRKGEGKEKAEADPLKYYSLSGNGNSQAKESVAPGYSKVLGSIACELADEDENVVCVVAAMREGTGLVPFAEKYPDRFFDGGIAEGHAVTFAGGLAASGMKPIVAIYSTFLQR</sequence>
<feature type="non-terminal residue" evidence="9">
    <location>
        <position position="380"/>
    </location>
</feature>
<dbReference type="InterPro" id="IPR005475">
    <property type="entry name" value="Transketolase-like_Pyr-bd"/>
</dbReference>
<evidence type="ECO:0000256" key="2">
    <source>
        <dbReference type="ARBA" id="ARBA00001964"/>
    </source>
</evidence>
<dbReference type="Pfam" id="PF02779">
    <property type="entry name" value="Transket_pyr"/>
    <property type="match status" value="1"/>
</dbReference>
<evidence type="ECO:0000256" key="5">
    <source>
        <dbReference type="ARBA" id="ARBA00022723"/>
    </source>
</evidence>
<dbReference type="GO" id="GO:0019288">
    <property type="term" value="P:isopentenyl diphosphate biosynthetic process, methylerythritol 4-phosphate pathway"/>
    <property type="evidence" value="ECO:0007669"/>
    <property type="project" value="TreeGrafter"/>
</dbReference>
<feature type="domain" description="Transketolase-like pyrimidine-binding" evidence="8">
    <location>
        <begin position="303"/>
        <end position="380"/>
    </location>
</feature>
<keyword evidence="4" id="KW-0808">Transferase</keyword>
<evidence type="ECO:0000256" key="3">
    <source>
        <dbReference type="ARBA" id="ARBA00011738"/>
    </source>
</evidence>
<dbReference type="GO" id="GO:0008661">
    <property type="term" value="F:1-deoxy-D-xylulose-5-phosphate synthase activity"/>
    <property type="evidence" value="ECO:0007669"/>
    <property type="project" value="InterPro"/>
</dbReference>
<dbReference type="PROSITE" id="PS00801">
    <property type="entry name" value="TRANSKETOLASE_1"/>
    <property type="match status" value="1"/>
</dbReference>
<evidence type="ECO:0000256" key="6">
    <source>
        <dbReference type="ARBA" id="ARBA00022842"/>
    </source>
</evidence>
<evidence type="ECO:0000256" key="4">
    <source>
        <dbReference type="ARBA" id="ARBA00022679"/>
    </source>
</evidence>
<evidence type="ECO:0000256" key="1">
    <source>
        <dbReference type="ARBA" id="ARBA00001946"/>
    </source>
</evidence>
<evidence type="ECO:0000256" key="7">
    <source>
        <dbReference type="ARBA" id="ARBA00023052"/>
    </source>
</evidence>
<dbReference type="EMBL" id="UINC01016940">
    <property type="protein sequence ID" value="SVA70139.1"/>
    <property type="molecule type" value="Genomic_DNA"/>
</dbReference>
<dbReference type="InterPro" id="IPR049557">
    <property type="entry name" value="Transketolase_CS"/>
</dbReference>
<dbReference type="CDD" id="cd02007">
    <property type="entry name" value="TPP_DXS"/>
    <property type="match status" value="1"/>
</dbReference>
<reference evidence="9" key="1">
    <citation type="submission" date="2018-05" db="EMBL/GenBank/DDBJ databases">
        <authorList>
            <person name="Lanie J.A."/>
            <person name="Ng W.-L."/>
            <person name="Kazmierczak K.M."/>
            <person name="Andrzejewski T.M."/>
            <person name="Davidsen T.M."/>
            <person name="Wayne K.J."/>
            <person name="Tettelin H."/>
            <person name="Glass J.I."/>
            <person name="Rusch D."/>
            <person name="Podicherti R."/>
            <person name="Tsui H.-C.T."/>
            <person name="Winkler M.E."/>
        </authorList>
    </citation>
    <scope>NUCLEOTIDE SEQUENCE</scope>
</reference>
<dbReference type="InterPro" id="IPR005477">
    <property type="entry name" value="Dxylulose-5-P_synthase"/>
</dbReference>
<protein>
    <recommendedName>
        <fullName evidence="8">Transketolase-like pyrimidine-binding domain-containing protein</fullName>
    </recommendedName>
</protein>
<keyword evidence="5" id="KW-0479">Metal-binding</keyword>
<dbReference type="GO" id="GO:0005829">
    <property type="term" value="C:cytosol"/>
    <property type="evidence" value="ECO:0007669"/>
    <property type="project" value="TreeGrafter"/>
</dbReference>
<organism evidence="9">
    <name type="scientific">marine metagenome</name>
    <dbReference type="NCBI Taxonomy" id="408172"/>
    <lineage>
        <taxon>unclassified sequences</taxon>
        <taxon>metagenomes</taxon>
        <taxon>ecological metagenomes</taxon>
    </lineage>
</organism>
<comment type="cofactor">
    <cofactor evidence="1">
        <name>Mg(2+)</name>
        <dbReference type="ChEBI" id="CHEBI:18420"/>
    </cofactor>
</comment>
<name>A0A381XZB7_9ZZZZ</name>
<dbReference type="Pfam" id="PF13292">
    <property type="entry name" value="DXP_synthase_N"/>
    <property type="match status" value="1"/>
</dbReference>
<evidence type="ECO:0000313" key="9">
    <source>
        <dbReference type="EMBL" id="SVA70139.1"/>
    </source>
</evidence>
<dbReference type="CDD" id="cd07033">
    <property type="entry name" value="TPP_PYR_DXS_TK_like"/>
    <property type="match status" value="1"/>
</dbReference>
<dbReference type="Gene3D" id="3.40.50.970">
    <property type="match status" value="2"/>
</dbReference>
<dbReference type="GO" id="GO:0016114">
    <property type="term" value="P:terpenoid biosynthetic process"/>
    <property type="evidence" value="ECO:0007669"/>
    <property type="project" value="InterPro"/>
</dbReference>
<dbReference type="NCBIfam" id="TIGR00204">
    <property type="entry name" value="dxs"/>
    <property type="match status" value="1"/>
</dbReference>
<gene>
    <name evidence="9" type="ORF">METZ01_LOCUS122993</name>
</gene>
<dbReference type="AlphaFoldDB" id="A0A381XZB7"/>
<comment type="cofactor">
    <cofactor evidence="2">
        <name>thiamine diphosphate</name>
        <dbReference type="ChEBI" id="CHEBI:58937"/>
    </cofactor>
</comment>
<evidence type="ECO:0000259" key="8">
    <source>
        <dbReference type="Pfam" id="PF02779"/>
    </source>
</evidence>
<keyword evidence="7" id="KW-0786">Thiamine pyrophosphate</keyword>
<dbReference type="GO" id="GO:0046872">
    <property type="term" value="F:metal ion binding"/>
    <property type="evidence" value="ECO:0007669"/>
    <property type="project" value="UniProtKB-KW"/>
</dbReference>
<proteinExistence type="predicted"/>
<accession>A0A381XZB7</accession>
<comment type="subunit">
    <text evidence="3">Homodimer.</text>
</comment>
<dbReference type="SUPFAM" id="SSF52518">
    <property type="entry name" value="Thiamin diphosphate-binding fold (THDP-binding)"/>
    <property type="match status" value="1"/>
</dbReference>
<dbReference type="InterPro" id="IPR029061">
    <property type="entry name" value="THDP-binding"/>
</dbReference>
<dbReference type="NCBIfam" id="NF003933">
    <property type="entry name" value="PRK05444.2-2"/>
    <property type="match status" value="1"/>
</dbReference>